<gene>
    <name evidence="14" type="ORF">EEDITHA_LOCUS16170</name>
</gene>
<accession>A0AAU9UQG2</accession>
<keyword evidence="15" id="KW-1185">Reference proteome</keyword>
<evidence type="ECO:0000256" key="2">
    <source>
        <dbReference type="ARBA" id="ARBA00007193"/>
    </source>
</evidence>
<evidence type="ECO:0000256" key="8">
    <source>
        <dbReference type="ARBA" id="ARBA00023065"/>
    </source>
</evidence>
<dbReference type="EMBL" id="CAKOGL010000023">
    <property type="protein sequence ID" value="CAH2101408.1"/>
    <property type="molecule type" value="Genomic_DNA"/>
</dbReference>
<dbReference type="AlphaFoldDB" id="A0AAU9UQG2"/>
<dbReference type="Proteomes" id="UP001153954">
    <property type="component" value="Unassembled WGS sequence"/>
</dbReference>
<evidence type="ECO:0000256" key="4">
    <source>
        <dbReference type="ARBA" id="ARBA00022461"/>
    </source>
</evidence>
<dbReference type="PANTHER" id="PTHR11690:SF240">
    <property type="entry name" value="PICKPOCKET 25-RELATED"/>
    <property type="match status" value="1"/>
</dbReference>
<comment type="caution">
    <text evidence="14">The sequence shown here is derived from an EMBL/GenBank/DDBJ whole genome shotgun (WGS) entry which is preliminary data.</text>
</comment>
<evidence type="ECO:0000256" key="5">
    <source>
        <dbReference type="ARBA" id="ARBA00022692"/>
    </source>
</evidence>
<evidence type="ECO:0000256" key="10">
    <source>
        <dbReference type="ARBA" id="ARBA00023201"/>
    </source>
</evidence>
<keyword evidence="8 12" id="KW-0406">Ion transport</keyword>
<evidence type="ECO:0000256" key="3">
    <source>
        <dbReference type="ARBA" id="ARBA00022448"/>
    </source>
</evidence>
<evidence type="ECO:0000256" key="11">
    <source>
        <dbReference type="ARBA" id="ARBA00023303"/>
    </source>
</evidence>
<evidence type="ECO:0000256" key="7">
    <source>
        <dbReference type="ARBA" id="ARBA00023053"/>
    </source>
</evidence>
<dbReference type="Pfam" id="PF00858">
    <property type="entry name" value="ASC"/>
    <property type="match status" value="1"/>
</dbReference>
<evidence type="ECO:0000256" key="1">
    <source>
        <dbReference type="ARBA" id="ARBA00004141"/>
    </source>
</evidence>
<evidence type="ECO:0000256" key="9">
    <source>
        <dbReference type="ARBA" id="ARBA00023136"/>
    </source>
</evidence>
<feature type="transmembrane region" description="Helical" evidence="13">
    <location>
        <begin position="412"/>
        <end position="439"/>
    </location>
</feature>
<name>A0AAU9UQG2_EUPED</name>
<keyword evidence="4 12" id="KW-0894">Sodium channel</keyword>
<dbReference type="Gene3D" id="1.10.287.770">
    <property type="entry name" value="YojJ-like"/>
    <property type="match status" value="1"/>
</dbReference>
<evidence type="ECO:0000256" key="13">
    <source>
        <dbReference type="SAM" id="Phobius"/>
    </source>
</evidence>
<evidence type="ECO:0000256" key="12">
    <source>
        <dbReference type="RuleBase" id="RU000679"/>
    </source>
</evidence>
<dbReference type="InterPro" id="IPR001873">
    <property type="entry name" value="ENaC"/>
</dbReference>
<comment type="similarity">
    <text evidence="2 12">Belongs to the amiloride-sensitive sodium channel (TC 1.A.6) family.</text>
</comment>
<keyword evidence="6 13" id="KW-1133">Transmembrane helix</keyword>
<sequence length="479" mass="55638">MNTYRRKSRIHKIITSIIENIKIYCLNTSIHGFYHIAAPGRHWTERVLWLVVTSIAVWGVVDISLGQWQRYNENPTVVTLEKDFRTWRFNLPAVTACDQDRVDPDKLELAIKSRWNVGPDDGKYEYLKNFTKIVANSDLYNLGGYEHFKDDQSLNVDLFELAIEVMPEYRIKTDSLETLPTQWTPVMTETGACYTINSIAIWDISIEKSNRNDTTDPVSCKYSSQSCYIILQCKNIIDFYVHSPYDVPNIMQPPYTTYPSLNVFTELSTLETRAEDGVRELPPRSRHCLYADEPTKESRKVYSTNMCRQDCRSRLAMQLCGCIPFYYFYNDGPKCTPKGMFCLSAHAHRLAIFNGVKCMCSQQCLDSIFREFSKDQQVWNKAPFHDQGTLRLKLRPPRERYSRYIVFHLQDLIVSFGGAAGLFLGASFISFVEIIYFILECLLRFKSRGSRDATKVLVKKRSEPYENQIKELNNILERI</sequence>
<dbReference type="Gene3D" id="1.10.287.820">
    <property type="entry name" value="Acid-sensing ion channel domain"/>
    <property type="match status" value="1"/>
</dbReference>
<reference evidence="14" key="1">
    <citation type="submission" date="2022-03" db="EMBL/GenBank/DDBJ databases">
        <authorList>
            <person name="Tunstrom K."/>
        </authorList>
    </citation>
    <scope>NUCLEOTIDE SEQUENCE</scope>
</reference>
<dbReference type="GO" id="GO:0005886">
    <property type="term" value="C:plasma membrane"/>
    <property type="evidence" value="ECO:0007669"/>
    <property type="project" value="TreeGrafter"/>
</dbReference>
<organism evidence="14 15">
    <name type="scientific">Euphydryas editha</name>
    <name type="common">Edith's checkerspot</name>
    <dbReference type="NCBI Taxonomy" id="104508"/>
    <lineage>
        <taxon>Eukaryota</taxon>
        <taxon>Metazoa</taxon>
        <taxon>Ecdysozoa</taxon>
        <taxon>Arthropoda</taxon>
        <taxon>Hexapoda</taxon>
        <taxon>Insecta</taxon>
        <taxon>Pterygota</taxon>
        <taxon>Neoptera</taxon>
        <taxon>Endopterygota</taxon>
        <taxon>Lepidoptera</taxon>
        <taxon>Glossata</taxon>
        <taxon>Ditrysia</taxon>
        <taxon>Papilionoidea</taxon>
        <taxon>Nymphalidae</taxon>
        <taxon>Nymphalinae</taxon>
        <taxon>Euphydryas</taxon>
    </lineage>
</organism>
<dbReference type="GO" id="GO:0015280">
    <property type="term" value="F:ligand-gated sodium channel activity"/>
    <property type="evidence" value="ECO:0007669"/>
    <property type="project" value="TreeGrafter"/>
</dbReference>
<protein>
    <recommendedName>
        <fullName evidence="16">Sodium channel protein Nach</fullName>
    </recommendedName>
</protein>
<comment type="subcellular location">
    <subcellularLocation>
        <location evidence="1">Membrane</location>
        <topology evidence="1">Multi-pass membrane protein</topology>
    </subcellularLocation>
</comment>
<evidence type="ECO:0008006" key="16">
    <source>
        <dbReference type="Google" id="ProtNLM"/>
    </source>
</evidence>
<proteinExistence type="inferred from homology"/>
<keyword evidence="11 12" id="KW-0407">Ion channel</keyword>
<keyword evidence="10 12" id="KW-0739">Sodium transport</keyword>
<dbReference type="PANTHER" id="PTHR11690">
    <property type="entry name" value="AMILORIDE-SENSITIVE SODIUM CHANNEL-RELATED"/>
    <property type="match status" value="1"/>
</dbReference>
<keyword evidence="5 12" id="KW-0812">Transmembrane</keyword>
<keyword evidence="9 13" id="KW-0472">Membrane</keyword>
<keyword evidence="3 12" id="KW-0813">Transport</keyword>
<evidence type="ECO:0000256" key="6">
    <source>
        <dbReference type="ARBA" id="ARBA00022989"/>
    </source>
</evidence>
<keyword evidence="7" id="KW-0915">Sodium</keyword>
<evidence type="ECO:0000313" key="14">
    <source>
        <dbReference type="EMBL" id="CAH2101408.1"/>
    </source>
</evidence>
<evidence type="ECO:0000313" key="15">
    <source>
        <dbReference type="Proteomes" id="UP001153954"/>
    </source>
</evidence>